<feature type="transmembrane region" description="Helical" evidence="1">
    <location>
        <begin position="7"/>
        <end position="27"/>
    </location>
</feature>
<proteinExistence type="predicted"/>
<keyword evidence="1" id="KW-1133">Transmembrane helix</keyword>
<evidence type="ECO:0000256" key="1">
    <source>
        <dbReference type="SAM" id="Phobius"/>
    </source>
</evidence>
<sequence length="181" mass="20041">MASRRTLTIGAAVAGILAALLVAGYWLTADLLIDASPPPPAETRAEAPAENPQLHCLLIGYTGEPRLALLFDIHQVGSDLRYEQRQLVEIRGSQRTVKEPPFPDWRLDTSAEPARLDSEISVFDNSAAGSHTETITIELYDYRPDKSNKEWIESGLKSIHYQNLSGNCQQSRPVTQVSTRE</sequence>
<dbReference type="OrthoDB" id="7933575at2"/>
<dbReference type="Proteomes" id="UP000095042">
    <property type="component" value="Unassembled WGS sequence"/>
</dbReference>
<protein>
    <submittedName>
        <fullName evidence="2">Uncharacterized protein</fullName>
    </submittedName>
</protein>
<organism evidence="2 3">
    <name type="scientific">Methyloceanibacter marginalis</name>
    <dbReference type="NCBI Taxonomy" id="1774971"/>
    <lineage>
        <taxon>Bacteria</taxon>
        <taxon>Pseudomonadati</taxon>
        <taxon>Pseudomonadota</taxon>
        <taxon>Alphaproteobacteria</taxon>
        <taxon>Hyphomicrobiales</taxon>
        <taxon>Hyphomicrobiaceae</taxon>
        <taxon>Methyloceanibacter</taxon>
    </lineage>
</organism>
<reference evidence="2 3" key="1">
    <citation type="journal article" date="2016" name="Environ. Microbiol.">
        <title>New Methyloceanibacter diversity from North Sea sediments includes methanotroph containing solely the soluble methane monooxygenase.</title>
        <authorList>
            <person name="Vekeman B."/>
            <person name="Kerckhof F.M."/>
            <person name="Cremers G."/>
            <person name="de Vos P."/>
            <person name="Vandamme P."/>
            <person name="Boon N."/>
            <person name="Op den Camp H.J."/>
            <person name="Heylen K."/>
        </authorList>
    </citation>
    <scope>NUCLEOTIDE SEQUENCE [LARGE SCALE GENOMIC DNA]</scope>
    <source>
        <strain evidence="2 3">R-67177</strain>
    </source>
</reference>
<evidence type="ECO:0000313" key="2">
    <source>
        <dbReference type="EMBL" id="ODS02238.1"/>
    </source>
</evidence>
<keyword evidence="1" id="KW-0812">Transmembrane</keyword>
<dbReference type="EMBL" id="LPWD01000367">
    <property type="protein sequence ID" value="ODS02238.1"/>
    <property type="molecule type" value="Genomic_DNA"/>
</dbReference>
<dbReference type="AlphaFoldDB" id="A0A1E3W8T9"/>
<name>A0A1E3W8T9_9HYPH</name>
<comment type="caution">
    <text evidence="2">The sequence shown here is derived from an EMBL/GenBank/DDBJ whole genome shotgun (WGS) entry which is preliminary data.</text>
</comment>
<dbReference type="RefSeq" id="WP_069624579.1">
    <property type="nucleotide sequence ID" value="NZ_LPWD01000367.1"/>
</dbReference>
<keyword evidence="3" id="KW-1185">Reference proteome</keyword>
<accession>A0A1E3W8T9</accession>
<gene>
    <name evidence="2" type="ORF">AUC71_16435</name>
</gene>
<evidence type="ECO:0000313" key="3">
    <source>
        <dbReference type="Proteomes" id="UP000095042"/>
    </source>
</evidence>
<keyword evidence="1" id="KW-0472">Membrane</keyword>